<comment type="caution">
    <text evidence="1">The sequence shown here is derived from an EMBL/GenBank/DDBJ whole genome shotgun (WGS) entry which is preliminary data.</text>
</comment>
<evidence type="ECO:0000313" key="2">
    <source>
        <dbReference type="Proteomes" id="UP000232722"/>
    </source>
</evidence>
<name>A0A2N0NJ35_9GLOM</name>
<gene>
    <name evidence="1" type="ORF">RhiirA5_438471</name>
</gene>
<protein>
    <submittedName>
        <fullName evidence="1">Uncharacterized protein</fullName>
    </submittedName>
</protein>
<dbReference type="EMBL" id="LLXJ01005854">
    <property type="protein sequence ID" value="PKB94574.1"/>
    <property type="molecule type" value="Genomic_DNA"/>
</dbReference>
<proteinExistence type="predicted"/>
<accession>A0A2N0NJ35</accession>
<sequence length="98" mass="10794">MSADQARLHLLGKKRENAPVSKANNSQTDLEKIIGKPFSLDEFTEGSSKVRITKTNIQLSKKQKVAKEIKNIDKTLGGINKLTILAEIGLMFRKLGAS</sequence>
<dbReference type="Proteomes" id="UP000232722">
    <property type="component" value="Unassembled WGS sequence"/>
</dbReference>
<dbReference type="AlphaFoldDB" id="A0A2N0NJ35"/>
<reference evidence="1 2" key="2">
    <citation type="submission" date="2017-09" db="EMBL/GenBank/DDBJ databases">
        <title>Extensive intraspecific genome diversity in a model arbuscular mycorrhizal fungus.</title>
        <authorList>
            <person name="Chen E.C."/>
            <person name="Morin E."/>
            <person name="Beaudet D."/>
            <person name="Noel J."/>
            <person name="Ndikumana S."/>
            <person name="Charron P."/>
            <person name="St-Onge C."/>
            <person name="Giorgi J."/>
            <person name="Grigoriev I.V."/>
            <person name="Roux C."/>
            <person name="Martin F.M."/>
            <person name="Corradi N."/>
        </authorList>
    </citation>
    <scope>NUCLEOTIDE SEQUENCE [LARGE SCALE GENOMIC DNA]</scope>
    <source>
        <strain evidence="1 2">A5</strain>
    </source>
</reference>
<organism evidence="1 2">
    <name type="scientific">Rhizophagus irregularis</name>
    <dbReference type="NCBI Taxonomy" id="588596"/>
    <lineage>
        <taxon>Eukaryota</taxon>
        <taxon>Fungi</taxon>
        <taxon>Fungi incertae sedis</taxon>
        <taxon>Mucoromycota</taxon>
        <taxon>Glomeromycotina</taxon>
        <taxon>Glomeromycetes</taxon>
        <taxon>Glomerales</taxon>
        <taxon>Glomeraceae</taxon>
        <taxon>Rhizophagus</taxon>
    </lineage>
</organism>
<reference evidence="1 2" key="1">
    <citation type="submission" date="2016-04" db="EMBL/GenBank/DDBJ databases">
        <title>Genome analyses suggest a sexual origin of heterokaryosis in a supposedly ancient asexual fungus.</title>
        <authorList>
            <person name="Ropars J."/>
            <person name="Sedzielewska K."/>
            <person name="Noel J."/>
            <person name="Charron P."/>
            <person name="Farinelli L."/>
            <person name="Marton T."/>
            <person name="Kruger M."/>
            <person name="Pelin A."/>
            <person name="Brachmann A."/>
            <person name="Corradi N."/>
        </authorList>
    </citation>
    <scope>NUCLEOTIDE SEQUENCE [LARGE SCALE GENOMIC DNA]</scope>
    <source>
        <strain evidence="1 2">A5</strain>
    </source>
</reference>
<evidence type="ECO:0000313" key="1">
    <source>
        <dbReference type="EMBL" id="PKB94574.1"/>
    </source>
</evidence>